<dbReference type="GO" id="GO:0003700">
    <property type="term" value="F:DNA-binding transcription factor activity"/>
    <property type="evidence" value="ECO:0007669"/>
    <property type="project" value="InterPro"/>
</dbReference>
<evidence type="ECO:0000256" key="1">
    <source>
        <dbReference type="ARBA" id="ARBA00009437"/>
    </source>
</evidence>
<evidence type="ECO:0000313" key="7">
    <source>
        <dbReference type="Proteomes" id="UP000000466"/>
    </source>
</evidence>
<dbReference type="GO" id="GO:0000976">
    <property type="term" value="F:transcription cis-regulatory region binding"/>
    <property type="evidence" value="ECO:0007669"/>
    <property type="project" value="TreeGrafter"/>
</dbReference>
<dbReference type="eggNOG" id="COG0583">
    <property type="taxonomic scope" value="Bacteria"/>
</dbReference>
<dbReference type="STRING" id="1117647.M5M_02000"/>
<keyword evidence="3" id="KW-0238">DNA-binding</keyword>
<gene>
    <name evidence="6" type="ordered locus">M5M_02000</name>
</gene>
<dbReference type="KEGG" id="saga:M5M_02000"/>
<dbReference type="PANTHER" id="PTHR30126:SF98">
    <property type="entry name" value="HTH-TYPE TRANSCRIPTIONAL ACTIVATOR BAUR"/>
    <property type="match status" value="1"/>
</dbReference>
<feature type="domain" description="HTH lysR-type" evidence="5">
    <location>
        <begin position="13"/>
        <end position="70"/>
    </location>
</feature>
<dbReference type="SUPFAM" id="SSF46785">
    <property type="entry name" value="Winged helix' DNA-binding domain"/>
    <property type="match status" value="1"/>
</dbReference>
<dbReference type="Gene3D" id="3.40.190.10">
    <property type="entry name" value="Periplasmic binding protein-like II"/>
    <property type="match status" value="2"/>
</dbReference>
<evidence type="ECO:0000313" key="6">
    <source>
        <dbReference type="EMBL" id="AFU97619.1"/>
    </source>
</evidence>
<keyword evidence="2" id="KW-0805">Transcription regulation</keyword>
<dbReference type="EMBL" id="CP003746">
    <property type="protein sequence ID" value="AFU97619.1"/>
    <property type="molecule type" value="Genomic_DNA"/>
</dbReference>
<dbReference type="CDD" id="cd05466">
    <property type="entry name" value="PBP2_LTTR_substrate"/>
    <property type="match status" value="1"/>
</dbReference>
<comment type="similarity">
    <text evidence="1">Belongs to the LysR transcriptional regulatory family.</text>
</comment>
<dbReference type="OrthoDB" id="8587655at2"/>
<sequence>MKQKALLGQLADPDIRLLRVFKVVTECGGISAAELELNIGRSTISRHIKDLEQRLGITLCRRGRSGFGLTAEGREVYASTLRLLGSLDDFRSDVNDIQRKLTGTLTIALFDKIATNPECHLSDALSEFHAQAPDAGIEIFVEPLNEIERGVIEGRFQCGVIPSHRPSASLSYLPLFNEQMYLYCSKAHPILALPLIDRTAILQAAYAGLGYHSPNMEVAHATGLRRQATVYDQEAIVHLLLSGAYIGYLPDHYAQQFETAGLLQRIDHDDFNYRCQFEAIWRLSPKPSRLSALFIECLRNAHKKNPAFLGESAGPRPL</sequence>
<organism evidence="6 7">
    <name type="scientific">Simiduia agarivorans (strain DSM 21679 / JCM 13881 / BCRC 17597 / SA1)</name>
    <dbReference type="NCBI Taxonomy" id="1117647"/>
    <lineage>
        <taxon>Bacteria</taxon>
        <taxon>Pseudomonadati</taxon>
        <taxon>Pseudomonadota</taxon>
        <taxon>Gammaproteobacteria</taxon>
        <taxon>Cellvibrionales</taxon>
        <taxon>Cellvibrionaceae</taxon>
        <taxon>Simiduia</taxon>
    </lineage>
</organism>
<dbReference type="HOGENOM" id="CLU_039613_0_0_6"/>
<dbReference type="AlphaFoldDB" id="K4KEY1"/>
<dbReference type="Gene3D" id="1.10.10.10">
    <property type="entry name" value="Winged helix-like DNA-binding domain superfamily/Winged helix DNA-binding domain"/>
    <property type="match status" value="1"/>
</dbReference>
<dbReference type="Pfam" id="PF03466">
    <property type="entry name" value="LysR_substrate"/>
    <property type="match status" value="1"/>
</dbReference>
<dbReference type="Proteomes" id="UP000000466">
    <property type="component" value="Chromosome"/>
</dbReference>
<evidence type="ECO:0000256" key="4">
    <source>
        <dbReference type="ARBA" id="ARBA00023163"/>
    </source>
</evidence>
<keyword evidence="4" id="KW-0804">Transcription</keyword>
<dbReference type="Pfam" id="PF00126">
    <property type="entry name" value="HTH_1"/>
    <property type="match status" value="1"/>
</dbReference>
<name>K4KEY1_SIMAS</name>
<accession>K4KEY1</accession>
<dbReference type="InterPro" id="IPR036390">
    <property type="entry name" value="WH_DNA-bd_sf"/>
</dbReference>
<evidence type="ECO:0000259" key="5">
    <source>
        <dbReference type="PROSITE" id="PS50931"/>
    </source>
</evidence>
<dbReference type="InterPro" id="IPR000847">
    <property type="entry name" value="LysR_HTH_N"/>
</dbReference>
<evidence type="ECO:0000256" key="3">
    <source>
        <dbReference type="ARBA" id="ARBA00023125"/>
    </source>
</evidence>
<dbReference type="SUPFAM" id="SSF53850">
    <property type="entry name" value="Periplasmic binding protein-like II"/>
    <property type="match status" value="1"/>
</dbReference>
<dbReference type="PROSITE" id="PS50931">
    <property type="entry name" value="HTH_LYSR"/>
    <property type="match status" value="1"/>
</dbReference>
<reference evidence="6 7" key="1">
    <citation type="journal article" date="2013" name="Genome Announc.">
        <title>Complete genome sequence of Simiduia agarivorans SA1(T), a marine bacterium able to degrade a variety of polysaccharides.</title>
        <authorList>
            <person name="Lin S.Y."/>
            <person name="Shieh W.Y."/>
            <person name="Chen J.S."/>
            <person name="Tang S.L."/>
        </authorList>
    </citation>
    <scope>NUCLEOTIDE SEQUENCE [LARGE SCALE GENOMIC DNA]</scope>
    <source>
        <strain evidence="7">DSM 21679 / JCM 13881 / BCRC 17597 / SA1</strain>
    </source>
</reference>
<keyword evidence="7" id="KW-1185">Reference proteome</keyword>
<protein>
    <submittedName>
        <fullName evidence="6">LysR family transcriptional regulator</fullName>
    </submittedName>
</protein>
<dbReference type="RefSeq" id="WP_015045792.1">
    <property type="nucleotide sequence ID" value="NC_018868.3"/>
</dbReference>
<dbReference type="InterPro" id="IPR036388">
    <property type="entry name" value="WH-like_DNA-bd_sf"/>
</dbReference>
<evidence type="ECO:0000256" key="2">
    <source>
        <dbReference type="ARBA" id="ARBA00023015"/>
    </source>
</evidence>
<dbReference type="PANTHER" id="PTHR30126">
    <property type="entry name" value="HTH-TYPE TRANSCRIPTIONAL REGULATOR"/>
    <property type="match status" value="1"/>
</dbReference>
<proteinExistence type="inferred from homology"/>
<dbReference type="InterPro" id="IPR005119">
    <property type="entry name" value="LysR_subst-bd"/>
</dbReference>